<evidence type="ECO:0000313" key="1">
    <source>
        <dbReference type="EMBL" id="KZT42514.1"/>
    </source>
</evidence>
<dbReference type="AlphaFoldDB" id="A0A166HAR5"/>
<evidence type="ECO:0000313" key="2">
    <source>
        <dbReference type="Proteomes" id="UP000076798"/>
    </source>
</evidence>
<sequence length="80" mass="9382">MSYHWEDILRSFLKEAGLVRALHGLGEDLLVLSPEWERQNVSPALGKLTYDLQVYYSAHLWCLWSRHDSRIGHECFARPL</sequence>
<dbReference type="Proteomes" id="UP000076798">
    <property type="component" value="Unassembled WGS sequence"/>
</dbReference>
<reference evidence="1 2" key="1">
    <citation type="journal article" date="2016" name="Mol. Biol. Evol.">
        <title>Comparative Genomics of Early-Diverging Mushroom-Forming Fungi Provides Insights into the Origins of Lignocellulose Decay Capabilities.</title>
        <authorList>
            <person name="Nagy L.G."/>
            <person name="Riley R."/>
            <person name="Tritt A."/>
            <person name="Adam C."/>
            <person name="Daum C."/>
            <person name="Floudas D."/>
            <person name="Sun H."/>
            <person name="Yadav J.S."/>
            <person name="Pangilinan J."/>
            <person name="Larsson K.H."/>
            <person name="Matsuura K."/>
            <person name="Barry K."/>
            <person name="Labutti K."/>
            <person name="Kuo R."/>
            <person name="Ohm R.A."/>
            <person name="Bhattacharya S.S."/>
            <person name="Shirouzu T."/>
            <person name="Yoshinaga Y."/>
            <person name="Martin F.M."/>
            <person name="Grigoriev I.V."/>
            <person name="Hibbett D.S."/>
        </authorList>
    </citation>
    <scope>NUCLEOTIDE SEQUENCE [LARGE SCALE GENOMIC DNA]</scope>
    <source>
        <strain evidence="1 2">HHB10207 ss-3</strain>
    </source>
</reference>
<gene>
    <name evidence="1" type="ORF">SISSUDRAFT_1041481</name>
</gene>
<keyword evidence="2" id="KW-1185">Reference proteome</keyword>
<proteinExistence type="predicted"/>
<dbReference type="EMBL" id="KV428013">
    <property type="protein sequence ID" value="KZT42514.1"/>
    <property type="molecule type" value="Genomic_DNA"/>
</dbReference>
<accession>A0A166HAR5</accession>
<organism evidence="1 2">
    <name type="scientific">Sistotremastrum suecicum HHB10207 ss-3</name>
    <dbReference type="NCBI Taxonomy" id="1314776"/>
    <lineage>
        <taxon>Eukaryota</taxon>
        <taxon>Fungi</taxon>
        <taxon>Dikarya</taxon>
        <taxon>Basidiomycota</taxon>
        <taxon>Agaricomycotina</taxon>
        <taxon>Agaricomycetes</taxon>
        <taxon>Sistotremastrales</taxon>
        <taxon>Sistotremastraceae</taxon>
        <taxon>Sistotremastrum</taxon>
    </lineage>
</organism>
<name>A0A166HAR5_9AGAM</name>
<protein>
    <submittedName>
        <fullName evidence="1">Uncharacterized protein</fullName>
    </submittedName>
</protein>